<evidence type="ECO:0000256" key="3">
    <source>
        <dbReference type="ARBA" id="ARBA00022692"/>
    </source>
</evidence>
<dbReference type="Proteomes" id="UP000831485">
    <property type="component" value="Chromosome"/>
</dbReference>
<evidence type="ECO:0000313" key="8">
    <source>
        <dbReference type="EMBL" id="UPU36123.1"/>
    </source>
</evidence>
<keyword evidence="3 6" id="KW-0812">Transmembrane</keyword>
<feature type="transmembrane region" description="Helical" evidence="6">
    <location>
        <begin position="255"/>
        <end position="274"/>
    </location>
</feature>
<comment type="subcellular location">
    <subcellularLocation>
        <location evidence="1">Membrane</location>
        <topology evidence="1">Multi-pass membrane protein</topology>
    </subcellularLocation>
</comment>
<keyword evidence="5 6" id="KW-0472">Membrane</keyword>
<evidence type="ECO:0000256" key="4">
    <source>
        <dbReference type="ARBA" id="ARBA00022989"/>
    </source>
</evidence>
<feature type="domain" description="EamA" evidence="7">
    <location>
        <begin position="14"/>
        <end position="146"/>
    </location>
</feature>
<evidence type="ECO:0000256" key="1">
    <source>
        <dbReference type="ARBA" id="ARBA00004141"/>
    </source>
</evidence>
<feature type="transmembrane region" description="Helical" evidence="6">
    <location>
        <begin position="105"/>
        <end position="123"/>
    </location>
</feature>
<proteinExistence type="inferred from homology"/>
<reference evidence="8" key="1">
    <citation type="submission" date="2022-04" db="EMBL/GenBank/DDBJ databases">
        <authorList>
            <person name="Liu G."/>
        </authorList>
    </citation>
    <scope>NUCLEOTIDE SEQUENCE</scope>
    <source>
        <strain evidence="8">RG22</strain>
    </source>
</reference>
<dbReference type="InterPro" id="IPR000620">
    <property type="entry name" value="EamA_dom"/>
</dbReference>
<name>A0ABY4LDQ1_9BACT</name>
<dbReference type="PANTHER" id="PTHR32322:SF2">
    <property type="entry name" value="EAMA DOMAIN-CONTAINING PROTEIN"/>
    <property type="match status" value="1"/>
</dbReference>
<feature type="transmembrane region" description="Helical" evidence="6">
    <location>
        <begin position="129"/>
        <end position="147"/>
    </location>
</feature>
<feature type="transmembrane region" description="Helical" evidence="6">
    <location>
        <begin position="42"/>
        <end position="60"/>
    </location>
</feature>
<dbReference type="PANTHER" id="PTHR32322">
    <property type="entry name" value="INNER MEMBRANE TRANSPORTER"/>
    <property type="match status" value="1"/>
</dbReference>
<protein>
    <submittedName>
        <fullName evidence="8">DMT family transporter</fullName>
    </submittedName>
</protein>
<evidence type="ECO:0000259" key="7">
    <source>
        <dbReference type="Pfam" id="PF00892"/>
    </source>
</evidence>
<feature type="transmembrane region" description="Helical" evidence="6">
    <location>
        <begin position="12"/>
        <end position="30"/>
    </location>
</feature>
<feature type="transmembrane region" description="Helical" evidence="6">
    <location>
        <begin position="222"/>
        <end position="243"/>
    </location>
</feature>
<feature type="transmembrane region" description="Helical" evidence="6">
    <location>
        <begin position="72"/>
        <end position="93"/>
    </location>
</feature>
<feature type="transmembrane region" description="Helical" evidence="6">
    <location>
        <begin position="190"/>
        <end position="210"/>
    </location>
</feature>
<dbReference type="InterPro" id="IPR050638">
    <property type="entry name" value="AA-Vitamin_Transporters"/>
</dbReference>
<gene>
    <name evidence="8" type="ORF">M1B72_00035</name>
</gene>
<evidence type="ECO:0000256" key="6">
    <source>
        <dbReference type="SAM" id="Phobius"/>
    </source>
</evidence>
<sequence>MDEIYAAAGSAMPYLLLTLSALIWSGNFVISRAMNNVIPPAGFVFWRWVVALVVLLPVVLPRLREQWPIVRANLPLVGISGLLGVTLFNFLIYTAMHWTTAINAALVNSAIPIFIIMFARIFYGQRVMLRQHAGIALSLVGVAAIILRGDPSRILTLTFNRGDLLVLLAAIAWGLYSVAIKRYPQGLNPFVFLFSMTVCGLVLLIPFYGYEIARGHVMTFNLPTVLSVLYVGVLASVVAFTAWNHGLRQVGPHVGGQFVHLMPAFSTIMAVAFLGERLQSFHVAGIVLIFAGIICATYKVKG</sequence>
<dbReference type="InterPro" id="IPR037185">
    <property type="entry name" value="EmrE-like"/>
</dbReference>
<evidence type="ECO:0000256" key="5">
    <source>
        <dbReference type="ARBA" id="ARBA00023136"/>
    </source>
</evidence>
<comment type="similarity">
    <text evidence="2">Belongs to the EamA transporter family.</text>
</comment>
<feature type="transmembrane region" description="Helical" evidence="6">
    <location>
        <begin position="159"/>
        <end position="178"/>
    </location>
</feature>
<feature type="transmembrane region" description="Helical" evidence="6">
    <location>
        <begin position="281"/>
        <end position="300"/>
    </location>
</feature>
<dbReference type="EMBL" id="CP096574">
    <property type="protein sequence ID" value="UPU36123.1"/>
    <property type="molecule type" value="Genomic_DNA"/>
</dbReference>
<organism evidence="8 9">
    <name type="scientific">Geomonas paludis</name>
    <dbReference type="NCBI Taxonomy" id="2740185"/>
    <lineage>
        <taxon>Bacteria</taxon>
        <taxon>Pseudomonadati</taxon>
        <taxon>Thermodesulfobacteriota</taxon>
        <taxon>Desulfuromonadia</taxon>
        <taxon>Geobacterales</taxon>
        <taxon>Geobacteraceae</taxon>
        <taxon>Geomonas</taxon>
    </lineage>
</organism>
<accession>A0ABY4LDQ1</accession>
<keyword evidence="9" id="KW-1185">Reference proteome</keyword>
<dbReference type="SUPFAM" id="SSF103481">
    <property type="entry name" value="Multidrug resistance efflux transporter EmrE"/>
    <property type="match status" value="2"/>
</dbReference>
<dbReference type="Pfam" id="PF00892">
    <property type="entry name" value="EamA"/>
    <property type="match status" value="2"/>
</dbReference>
<evidence type="ECO:0000313" key="9">
    <source>
        <dbReference type="Proteomes" id="UP000831485"/>
    </source>
</evidence>
<keyword evidence="4 6" id="KW-1133">Transmembrane helix</keyword>
<evidence type="ECO:0000256" key="2">
    <source>
        <dbReference type="ARBA" id="ARBA00007362"/>
    </source>
</evidence>
<feature type="domain" description="EamA" evidence="7">
    <location>
        <begin position="161"/>
        <end position="296"/>
    </location>
</feature>